<dbReference type="InterPro" id="IPR012337">
    <property type="entry name" value="RNaseH-like_sf"/>
</dbReference>
<feature type="region of interest" description="Disordered" evidence="2">
    <location>
        <begin position="124"/>
        <end position="187"/>
    </location>
</feature>
<dbReference type="InterPro" id="IPR001584">
    <property type="entry name" value="Integrase_cat-core"/>
</dbReference>
<dbReference type="InterPro" id="IPR036397">
    <property type="entry name" value="RNaseH_sf"/>
</dbReference>
<dbReference type="PANTHER" id="PTHR42648:SF28">
    <property type="entry name" value="TRANSPOSON-ENCODED PROTEIN WITH RIBONUCLEASE H-LIKE AND RETROVIRUS ZINC FINGER-LIKE DOMAINS"/>
    <property type="match status" value="1"/>
</dbReference>
<keyword evidence="1" id="KW-0479">Metal-binding</keyword>
<dbReference type="PANTHER" id="PTHR42648">
    <property type="entry name" value="TRANSPOSASE, PUTATIVE-RELATED"/>
    <property type="match status" value="1"/>
</dbReference>
<keyword evidence="1" id="KW-0863">Zinc-finger</keyword>
<name>A0AAW1J1S7_POPJA</name>
<keyword evidence="6" id="KW-1185">Reference proteome</keyword>
<accession>A0AAW1J1S7</accession>
<dbReference type="EMBL" id="JASPKY010000444">
    <property type="protein sequence ID" value="KAK9696682.1"/>
    <property type="molecule type" value="Genomic_DNA"/>
</dbReference>
<proteinExistence type="predicted"/>
<evidence type="ECO:0000313" key="5">
    <source>
        <dbReference type="EMBL" id="KAK9696682.1"/>
    </source>
</evidence>
<dbReference type="Pfam" id="PF14223">
    <property type="entry name" value="Retrotran_gag_2"/>
    <property type="match status" value="1"/>
</dbReference>
<dbReference type="SMART" id="SM00343">
    <property type="entry name" value="ZnF_C2HC"/>
    <property type="match status" value="1"/>
</dbReference>
<dbReference type="AlphaFoldDB" id="A0AAW1J1S7"/>
<dbReference type="InterPro" id="IPR039537">
    <property type="entry name" value="Retrotran_Ty1/copia-like"/>
</dbReference>
<evidence type="ECO:0000256" key="2">
    <source>
        <dbReference type="SAM" id="MobiDB-lite"/>
    </source>
</evidence>
<reference evidence="5 6" key="1">
    <citation type="journal article" date="2024" name="BMC Genomics">
        <title>De novo assembly and annotation of Popillia japonica's genome with initial clues to its potential as an invasive pest.</title>
        <authorList>
            <person name="Cucini C."/>
            <person name="Boschi S."/>
            <person name="Funari R."/>
            <person name="Cardaioli E."/>
            <person name="Iannotti N."/>
            <person name="Marturano G."/>
            <person name="Paoli F."/>
            <person name="Bruttini M."/>
            <person name="Carapelli A."/>
            <person name="Frati F."/>
            <person name="Nardi F."/>
        </authorList>
    </citation>
    <scope>NUCLEOTIDE SEQUENCE [LARGE SCALE GENOMIC DNA]</scope>
    <source>
        <strain evidence="5">DMR45628</strain>
    </source>
</reference>
<dbReference type="Pfam" id="PF00098">
    <property type="entry name" value="zf-CCHC"/>
    <property type="match status" value="1"/>
</dbReference>
<dbReference type="SUPFAM" id="SSF53098">
    <property type="entry name" value="Ribonuclease H-like"/>
    <property type="match status" value="1"/>
</dbReference>
<dbReference type="GO" id="GO:0008270">
    <property type="term" value="F:zinc ion binding"/>
    <property type="evidence" value="ECO:0007669"/>
    <property type="project" value="UniProtKB-KW"/>
</dbReference>
<evidence type="ECO:0000256" key="1">
    <source>
        <dbReference type="PROSITE-ProRule" id="PRU00047"/>
    </source>
</evidence>
<feature type="domain" description="Integrase catalytic" evidence="4">
    <location>
        <begin position="223"/>
        <end position="312"/>
    </location>
</feature>
<gene>
    <name evidence="5" type="ORF">QE152_g31422</name>
</gene>
<dbReference type="GO" id="GO:0003676">
    <property type="term" value="F:nucleic acid binding"/>
    <property type="evidence" value="ECO:0007669"/>
    <property type="project" value="InterPro"/>
</dbReference>
<evidence type="ECO:0000259" key="4">
    <source>
        <dbReference type="PROSITE" id="PS50994"/>
    </source>
</evidence>
<dbReference type="Gene3D" id="3.30.420.10">
    <property type="entry name" value="Ribonuclease H-like superfamily/Ribonuclease H"/>
    <property type="match status" value="1"/>
</dbReference>
<keyword evidence="1" id="KW-0862">Zinc</keyword>
<feature type="compositionally biased region" description="Low complexity" evidence="2">
    <location>
        <begin position="152"/>
        <end position="163"/>
    </location>
</feature>
<organism evidence="5 6">
    <name type="scientific">Popillia japonica</name>
    <name type="common">Japanese beetle</name>
    <dbReference type="NCBI Taxonomy" id="7064"/>
    <lineage>
        <taxon>Eukaryota</taxon>
        <taxon>Metazoa</taxon>
        <taxon>Ecdysozoa</taxon>
        <taxon>Arthropoda</taxon>
        <taxon>Hexapoda</taxon>
        <taxon>Insecta</taxon>
        <taxon>Pterygota</taxon>
        <taxon>Neoptera</taxon>
        <taxon>Endopterygota</taxon>
        <taxon>Coleoptera</taxon>
        <taxon>Polyphaga</taxon>
        <taxon>Scarabaeiformia</taxon>
        <taxon>Scarabaeidae</taxon>
        <taxon>Rutelinae</taxon>
        <taxon>Popillia</taxon>
    </lineage>
</organism>
<dbReference type="Proteomes" id="UP001458880">
    <property type="component" value="Unassembled WGS sequence"/>
</dbReference>
<comment type="caution">
    <text evidence="5">The sequence shown here is derived from an EMBL/GenBank/DDBJ whole genome shotgun (WGS) entry which is preliminary data.</text>
</comment>
<feature type="domain" description="CCHC-type" evidence="3">
    <location>
        <begin position="100"/>
        <end position="115"/>
    </location>
</feature>
<evidence type="ECO:0000259" key="3">
    <source>
        <dbReference type="PROSITE" id="PS50158"/>
    </source>
</evidence>
<feature type="compositionally biased region" description="Polar residues" evidence="2">
    <location>
        <begin position="176"/>
        <end position="186"/>
    </location>
</feature>
<sequence length="312" mass="35952">MEEMFSQLKDAGSELLEEEKINYVLLSMPKSYENVITALETMDGLKLDFTKNRLLGEEEKKKKLQVMETPESSFLCYTCGEEEKKKKLQVMETPESSFLCYTCGKPGHKQYQCKNVNYRQEYGGERQSQGRDYNQRGNSRGRGNNRGRSSSRGRGYSQGRNYGNGHGSYSRGRGQTPRSFVANRSASGDIEQDDEAFLCGDVYKCEVADSNIEWYMDSDLLKLRSDNGREYVSREFQQFCDEKGIQLQYTVAYNPELNGVAERMNRTLIDKARTILLESDMPKHFWGEAVYYSAYVTNRSPTAFRRLEKNPE</sequence>
<protein>
    <submittedName>
        <fullName evidence="5">Zinc knuckle</fullName>
    </submittedName>
</protein>
<dbReference type="PROSITE" id="PS50994">
    <property type="entry name" value="INTEGRASE"/>
    <property type="match status" value="1"/>
</dbReference>
<dbReference type="PROSITE" id="PS50158">
    <property type="entry name" value="ZF_CCHC"/>
    <property type="match status" value="1"/>
</dbReference>
<dbReference type="GO" id="GO:0015074">
    <property type="term" value="P:DNA integration"/>
    <property type="evidence" value="ECO:0007669"/>
    <property type="project" value="InterPro"/>
</dbReference>
<evidence type="ECO:0000313" key="6">
    <source>
        <dbReference type="Proteomes" id="UP001458880"/>
    </source>
</evidence>
<dbReference type="InterPro" id="IPR001878">
    <property type="entry name" value="Znf_CCHC"/>
</dbReference>